<dbReference type="Proteomes" id="UP001221142">
    <property type="component" value="Unassembled WGS sequence"/>
</dbReference>
<protein>
    <submittedName>
        <fullName evidence="2">Polysaccharide lyase-domain-containing protein</fullName>
    </submittedName>
</protein>
<dbReference type="InterPro" id="IPR025975">
    <property type="entry name" value="Polysacc_lyase"/>
</dbReference>
<proteinExistence type="predicted"/>
<keyword evidence="1" id="KW-0732">Signal</keyword>
<dbReference type="Pfam" id="PF14099">
    <property type="entry name" value="Polysacc_lyase"/>
    <property type="match status" value="1"/>
</dbReference>
<dbReference type="Gene3D" id="2.60.120.200">
    <property type="match status" value="1"/>
</dbReference>
<sequence>MLTPHTLLLCIITAQMAGATQTFANRGTTSGWDLVVHEHQGNVSNVFYGTSGTSIKATQTYDPAYSGHYHQGDTGFYGFAFRLQSDWQFAPAQTYNLAQFIADFSDTGCADFIPTTMVWIDGNQLATRLVTGSTCQHLTIPFNNLATVSAGVWHKVEIQAAWQNSATGFFKLWFDGVKVLEQLNVATTIGDGREFQLNLGLYANGWENDKGMEGTQPLRQVWIDQVGIGSVFADADPARWS</sequence>
<organism evidence="2 3">
    <name type="scientific">Roridomyces roridus</name>
    <dbReference type="NCBI Taxonomy" id="1738132"/>
    <lineage>
        <taxon>Eukaryota</taxon>
        <taxon>Fungi</taxon>
        <taxon>Dikarya</taxon>
        <taxon>Basidiomycota</taxon>
        <taxon>Agaricomycotina</taxon>
        <taxon>Agaricomycetes</taxon>
        <taxon>Agaricomycetidae</taxon>
        <taxon>Agaricales</taxon>
        <taxon>Marasmiineae</taxon>
        <taxon>Mycenaceae</taxon>
        <taxon>Roridomyces</taxon>
    </lineage>
</organism>
<reference evidence="2" key="1">
    <citation type="submission" date="2023-03" db="EMBL/GenBank/DDBJ databases">
        <title>Massive genome expansion in bonnet fungi (Mycena s.s.) driven by repeated elements and novel gene families across ecological guilds.</title>
        <authorList>
            <consortium name="Lawrence Berkeley National Laboratory"/>
            <person name="Harder C.B."/>
            <person name="Miyauchi S."/>
            <person name="Viragh M."/>
            <person name="Kuo A."/>
            <person name="Thoen E."/>
            <person name="Andreopoulos B."/>
            <person name="Lu D."/>
            <person name="Skrede I."/>
            <person name="Drula E."/>
            <person name="Henrissat B."/>
            <person name="Morin E."/>
            <person name="Kohler A."/>
            <person name="Barry K."/>
            <person name="LaButti K."/>
            <person name="Morin E."/>
            <person name="Salamov A."/>
            <person name="Lipzen A."/>
            <person name="Mereny Z."/>
            <person name="Hegedus B."/>
            <person name="Baldrian P."/>
            <person name="Stursova M."/>
            <person name="Weitz H."/>
            <person name="Taylor A."/>
            <person name="Grigoriev I.V."/>
            <person name="Nagy L.G."/>
            <person name="Martin F."/>
            <person name="Kauserud H."/>
        </authorList>
    </citation>
    <scope>NUCLEOTIDE SEQUENCE</scope>
    <source>
        <strain evidence="2">9284</strain>
    </source>
</reference>
<dbReference type="AlphaFoldDB" id="A0AAD7BBJ7"/>
<evidence type="ECO:0000313" key="2">
    <source>
        <dbReference type="EMBL" id="KAJ7616104.1"/>
    </source>
</evidence>
<feature type="chain" id="PRO_5042252082" evidence="1">
    <location>
        <begin position="20"/>
        <end position="241"/>
    </location>
</feature>
<evidence type="ECO:0000256" key="1">
    <source>
        <dbReference type="SAM" id="SignalP"/>
    </source>
</evidence>
<comment type="caution">
    <text evidence="2">The sequence shown here is derived from an EMBL/GenBank/DDBJ whole genome shotgun (WGS) entry which is preliminary data.</text>
</comment>
<gene>
    <name evidence="2" type="ORF">FB45DRAFT_981550</name>
</gene>
<keyword evidence="2" id="KW-0456">Lyase</keyword>
<accession>A0AAD7BBJ7</accession>
<evidence type="ECO:0000313" key="3">
    <source>
        <dbReference type="Proteomes" id="UP001221142"/>
    </source>
</evidence>
<dbReference type="GO" id="GO:0016829">
    <property type="term" value="F:lyase activity"/>
    <property type="evidence" value="ECO:0007669"/>
    <property type="project" value="UniProtKB-KW"/>
</dbReference>
<name>A0AAD7BBJ7_9AGAR</name>
<dbReference type="EMBL" id="JARKIF010000023">
    <property type="protein sequence ID" value="KAJ7616104.1"/>
    <property type="molecule type" value="Genomic_DNA"/>
</dbReference>
<feature type="signal peptide" evidence="1">
    <location>
        <begin position="1"/>
        <end position="19"/>
    </location>
</feature>
<keyword evidence="3" id="KW-1185">Reference proteome</keyword>